<evidence type="ECO:0000313" key="2">
    <source>
        <dbReference type="Proteomes" id="UP000242770"/>
    </source>
</evidence>
<dbReference type="EMBL" id="CCFA01001453">
    <property type="protein sequence ID" value="CDR99691.1"/>
    <property type="molecule type" value="Genomic_DNA"/>
</dbReference>
<keyword evidence="2" id="KW-1185">Reference proteome</keyword>
<sequence length="37" mass="4219">MTRMILTQNPRFDGCPPAYAAAQLGYSLCVFARRRSR</sequence>
<organism evidence="1 2">
    <name type="scientific">Sporisorium scitamineum</name>
    <dbReference type="NCBI Taxonomy" id="49012"/>
    <lineage>
        <taxon>Eukaryota</taxon>
        <taxon>Fungi</taxon>
        <taxon>Dikarya</taxon>
        <taxon>Basidiomycota</taxon>
        <taxon>Ustilaginomycotina</taxon>
        <taxon>Ustilaginomycetes</taxon>
        <taxon>Ustilaginales</taxon>
        <taxon>Ustilaginaceae</taxon>
        <taxon>Sporisorium</taxon>
    </lineage>
</organism>
<dbReference type="Proteomes" id="UP000242770">
    <property type="component" value="Unassembled WGS sequence"/>
</dbReference>
<reference evidence="2" key="1">
    <citation type="submission" date="2014-06" db="EMBL/GenBank/DDBJ databases">
        <authorList>
            <person name="Berkman P.J."/>
        </authorList>
    </citation>
    <scope>NUCLEOTIDE SEQUENCE [LARGE SCALE GENOMIC DNA]</scope>
</reference>
<accession>A0A0F7RST6</accession>
<name>A0A0F7RST6_9BASI</name>
<protein>
    <submittedName>
        <fullName evidence="1">Uncharacterized protein</fullName>
    </submittedName>
</protein>
<gene>
    <name evidence="1" type="primary">SSCI26970.1</name>
</gene>
<evidence type="ECO:0000313" key="1">
    <source>
        <dbReference type="EMBL" id="CDR99691.1"/>
    </source>
</evidence>
<dbReference type="AlphaFoldDB" id="A0A0F7RST6"/>
<proteinExistence type="predicted"/>